<dbReference type="Proteomes" id="UP000077355">
    <property type="component" value="Unassembled WGS sequence"/>
</dbReference>
<dbReference type="EMBL" id="LVJI01000014">
    <property type="protein sequence ID" value="OAB46752.1"/>
    <property type="molecule type" value="Genomic_DNA"/>
</dbReference>
<evidence type="ECO:0000313" key="2">
    <source>
        <dbReference type="Proteomes" id="UP000077355"/>
    </source>
</evidence>
<proteinExistence type="predicted"/>
<dbReference type="AlphaFoldDB" id="A0A168PH33"/>
<protein>
    <submittedName>
        <fullName evidence="1">Uncharacterized protein</fullName>
    </submittedName>
</protein>
<reference evidence="1 2" key="1">
    <citation type="submission" date="2016-03" db="EMBL/GenBank/DDBJ databases">
        <title>Draft genome sequence of Paenibacillus antarcticus CECT 5836.</title>
        <authorList>
            <person name="Shin S.-K."/>
            <person name="Yi H."/>
        </authorList>
    </citation>
    <scope>NUCLEOTIDE SEQUENCE [LARGE SCALE GENOMIC DNA]</scope>
    <source>
        <strain evidence="1 2">CECT 5836</strain>
    </source>
</reference>
<name>A0A168PH33_9BACL</name>
<comment type="caution">
    <text evidence="1">The sequence shown here is derived from an EMBL/GenBank/DDBJ whole genome shotgun (WGS) entry which is preliminary data.</text>
</comment>
<organism evidence="1 2">
    <name type="scientific">Paenibacillus antarcticus</name>
    <dbReference type="NCBI Taxonomy" id="253703"/>
    <lineage>
        <taxon>Bacteria</taxon>
        <taxon>Bacillati</taxon>
        <taxon>Bacillota</taxon>
        <taxon>Bacilli</taxon>
        <taxon>Bacillales</taxon>
        <taxon>Paenibacillaceae</taxon>
        <taxon>Paenibacillus</taxon>
    </lineage>
</organism>
<gene>
    <name evidence="1" type="ORF">PBAT_08735</name>
</gene>
<evidence type="ECO:0000313" key="1">
    <source>
        <dbReference type="EMBL" id="OAB46752.1"/>
    </source>
</evidence>
<accession>A0A168PH33</accession>
<sequence length="76" mass="8744">MSSRQIKNLSSQEVPKINCYALLEFGLKSLTNFKFLFRISNILSILGYFLKANNRQKLIKSKLKYDVEGTCKIALL</sequence>
<keyword evidence="2" id="KW-1185">Reference proteome</keyword>